<dbReference type="GO" id="GO:0000324">
    <property type="term" value="C:fungal-type vacuole"/>
    <property type="evidence" value="ECO:0007669"/>
    <property type="project" value="TreeGrafter"/>
</dbReference>
<keyword evidence="4 5" id="KW-0472">Membrane</keyword>
<accession>A0A3D8Q7M8</accession>
<evidence type="ECO:0000313" key="6">
    <source>
        <dbReference type="EMBL" id="RDW57799.1"/>
    </source>
</evidence>
<protein>
    <recommendedName>
        <fullName evidence="8">RTA1-domain-containing protein</fullName>
    </recommendedName>
</protein>
<evidence type="ECO:0000256" key="3">
    <source>
        <dbReference type="ARBA" id="ARBA00022989"/>
    </source>
</evidence>
<evidence type="ECO:0000313" key="7">
    <source>
        <dbReference type="Proteomes" id="UP000256328"/>
    </source>
</evidence>
<comment type="caution">
    <text evidence="6">The sequence shown here is derived from an EMBL/GenBank/DDBJ whole genome shotgun (WGS) entry which is preliminary data.</text>
</comment>
<proteinExistence type="predicted"/>
<keyword evidence="7" id="KW-1185">Reference proteome</keyword>
<feature type="transmembrane region" description="Helical" evidence="5">
    <location>
        <begin position="278"/>
        <end position="298"/>
    </location>
</feature>
<dbReference type="AlphaFoldDB" id="A0A3D8Q7M8"/>
<dbReference type="InterPro" id="IPR007568">
    <property type="entry name" value="RTA1"/>
</dbReference>
<reference evidence="6 7" key="1">
    <citation type="journal article" date="2018" name="IMA Fungus">
        <title>IMA Genome-F 9: Draft genome sequence of Annulohypoxylon stygium, Aspergillus mulundensis, Berkeleyomyces basicola (syn. Thielaviopsis basicola), Ceratocystis smalleyi, two Cercospora beticola strains, Coleophoma cylindrospora, Fusarium fracticaudum, Phialophora cf. hyalina, and Morchella septimelata.</title>
        <authorList>
            <person name="Wingfield B.D."/>
            <person name="Bills G.F."/>
            <person name="Dong Y."/>
            <person name="Huang W."/>
            <person name="Nel W.J."/>
            <person name="Swalarsk-Parry B.S."/>
            <person name="Vaghefi N."/>
            <person name="Wilken P.M."/>
            <person name="An Z."/>
            <person name="de Beer Z.W."/>
            <person name="De Vos L."/>
            <person name="Chen L."/>
            <person name="Duong T.A."/>
            <person name="Gao Y."/>
            <person name="Hammerbacher A."/>
            <person name="Kikkert J.R."/>
            <person name="Li Y."/>
            <person name="Li H."/>
            <person name="Li K."/>
            <person name="Li Q."/>
            <person name="Liu X."/>
            <person name="Ma X."/>
            <person name="Naidoo K."/>
            <person name="Pethybridge S.J."/>
            <person name="Sun J."/>
            <person name="Steenkamp E.T."/>
            <person name="van der Nest M.A."/>
            <person name="van Wyk S."/>
            <person name="Wingfield M.J."/>
            <person name="Xiong C."/>
            <person name="Yue Q."/>
            <person name="Zhang X."/>
        </authorList>
    </citation>
    <scope>NUCLEOTIDE SEQUENCE [LARGE SCALE GENOMIC DNA]</scope>
    <source>
        <strain evidence="6 7">BP5796</strain>
    </source>
</reference>
<keyword evidence="2 5" id="KW-0812">Transmembrane</keyword>
<feature type="transmembrane region" description="Helical" evidence="5">
    <location>
        <begin position="68"/>
        <end position="88"/>
    </location>
</feature>
<dbReference type="EMBL" id="PDLN01000022">
    <property type="protein sequence ID" value="RDW57799.1"/>
    <property type="molecule type" value="Genomic_DNA"/>
</dbReference>
<feature type="transmembrane region" description="Helical" evidence="5">
    <location>
        <begin position="100"/>
        <end position="122"/>
    </location>
</feature>
<dbReference type="Proteomes" id="UP000256328">
    <property type="component" value="Unassembled WGS sequence"/>
</dbReference>
<dbReference type="GO" id="GO:0005886">
    <property type="term" value="C:plasma membrane"/>
    <property type="evidence" value="ECO:0007669"/>
    <property type="project" value="TreeGrafter"/>
</dbReference>
<feature type="transmembrane region" description="Helical" evidence="5">
    <location>
        <begin position="243"/>
        <end position="263"/>
    </location>
</feature>
<gene>
    <name evidence="6" type="ORF">BP5796_12600</name>
</gene>
<dbReference type="OrthoDB" id="4521223at2759"/>
<name>A0A3D8Q7M8_9HELO</name>
<evidence type="ECO:0000256" key="2">
    <source>
        <dbReference type="ARBA" id="ARBA00022692"/>
    </source>
</evidence>
<feature type="transmembrane region" description="Helical" evidence="5">
    <location>
        <begin position="142"/>
        <end position="160"/>
    </location>
</feature>
<feature type="transmembrane region" description="Helical" evidence="5">
    <location>
        <begin position="180"/>
        <end position="201"/>
    </location>
</feature>
<dbReference type="Pfam" id="PF04479">
    <property type="entry name" value="RTA1"/>
    <property type="match status" value="1"/>
</dbReference>
<evidence type="ECO:0000256" key="4">
    <source>
        <dbReference type="ARBA" id="ARBA00023136"/>
    </source>
</evidence>
<evidence type="ECO:0000256" key="5">
    <source>
        <dbReference type="SAM" id="Phobius"/>
    </source>
</evidence>
<organism evidence="6 7">
    <name type="scientific">Coleophoma crateriformis</name>
    <dbReference type="NCBI Taxonomy" id="565419"/>
    <lineage>
        <taxon>Eukaryota</taxon>
        <taxon>Fungi</taxon>
        <taxon>Dikarya</taxon>
        <taxon>Ascomycota</taxon>
        <taxon>Pezizomycotina</taxon>
        <taxon>Leotiomycetes</taxon>
        <taxon>Helotiales</taxon>
        <taxon>Dermateaceae</taxon>
        <taxon>Coleophoma</taxon>
    </lineage>
</organism>
<feature type="transmembrane region" description="Helical" evidence="5">
    <location>
        <begin position="43"/>
        <end position="61"/>
    </location>
</feature>
<sequence length="338" mass="36728">MNIIHKIAIVLPRVRDAAHPGEGCTIDTCPVSLSVYGYLPSKAANLAFLAIFALSFASHIFQGIKRKAWGFVVALGIGTLLEVVGYLGRVQMHKDPFKRGPLAINLVCLTVAPAFMAAGIYLTLKYLVMILGPEHSRFAPKWYTRIFIFCDIVSILIQTAGSTLSTKENLVNTANGIMEAGIATQVLTLLIFGGLAAEFYLRYKKAATTSAFQFQSQTLAYQQQADGAVPPTHIVADNRLKKAVTAVVIAYFTILIRCIYRIAEMAGGWRNPVMQNQVVFVVLDGVMCVIGCVVLNIFHPGAIFQKSKILGWVTDGNMGTRSMGPTPLELQIVTGTKG</sequence>
<keyword evidence="3 5" id="KW-1133">Transmembrane helix</keyword>
<evidence type="ECO:0000256" key="1">
    <source>
        <dbReference type="ARBA" id="ARBA00004141"/>
    </source>
</evidence>
<dbReference type="PANTHER" id="PTHR31465">
    <property type="entry name" value="PROTEIN RTA1-RELATED"/>
    <property type="match status" value="1"/>
</dbReference>
<dbReference type="PANTHER" id="PTHR31465:SF8">
    <property type="entry name" value="DOMAIN PROTEIN, PUTATIVE (AFU_ORTHOLOGUE AFUA_6G14140)-RELATED"/>
    <property type="match status" value="1"/>
</dbReference>
<evidence type="ECO:0008006" key="8">
    <source>
        <dbReference type="Google" id="ProtNLM"/>
    </source>
</evidence>
<comment type="subcellular location">
    <subcellularLocation>
        <location evidence="1">Membrane</location>
        <topology evidence="1">Multi-pass membrane protein</topology>
    </subcellularLocation>
</comment>